<name>A0ACB5T953_AMBMO</name>
<proteinExistence type="predicted"/>
<dbReference type="Proteomes" id="UP001165064">
    <property type="component" value="Unassembled WGS sequence"/>
</dbReference>
<keyword evidence="2" id="KW-1185">Reference proteome</keyword>
<sequence length="506" mass="57985">MGITRLIQLNYKKVGFPRLPSTSTSLSLIPTARFLSSTANPLIHCNSPLSKKMTSAPENTAKTLTLDNLSKWAKEFETEDKVGQLAASVFQHGDIDTLLISRKREILDTHVFNTKVDPEGAPVTNQKQSGRCWLFASTNLLRLALMKKFNLKETQLSPSYLFFYDKLEKSNFFLEQIIDTYKEDVDSRLVQWFLTDPISDGGQFTMMTEVVKKYGVVPNSVYPDSHNTLSSRVMNRLITSKLREFAKILRDKLNKGEDVSESKLEMQHEIFRLLCIFLGVPPKPDEEFTWDYYDKDGKFGTVTSTPLNFVKDVIEFDYPDYISLLNDPRNEYNKVVKIDRLGNIAGGDTVEYLNLEIEKLTAAVVDRIKNNKAVFFGTDTPKFMDKTRGVMDIDLWDYELIGYKPREMAKADRVTYHNSLMTHAMLITAVHLDKDGKPVRYRVENSWSDKSGEKGYYVMTQDYFEQYVYQVVVEKKDVPELVPLLKDESPVVLPPYDPMGALANCF</sequence>
<dbReference type="EMBL" id="BSXS01004904">
    <property type="protein sequence ID" value="GME83668.1"/>
    <property type="molecule type" value="Genomic_DNA"/>
</dbReference>
<comment type="caution">
    <text evidence="1">The sequence shown here is derived from an EMBL/GenBank/DDBJ whole genome shotgun (WGS) entry which is preliminary data.</text>
</comment>
<accession>A0ACB5T953</accession>
<evidence type="ECO:0000313" key="1">
    <source>
        <dbReference type="EMBL" id="GME83668.1"/>
    </source>
</evidence>
<protein>
    <submittedName>
        <fullName evidence="1">Unnamed protein product</fullName>
    </submittedName>
</protein>
<organism evidence="1 2">
    <name type="scientific">Ambrosiozyma monospora</name>
    <name type="common">Yeast</name>
    <name type="synonym">Endomycopsis monosporus</name>
    <dbReference type="NCBI Taxonomy" id="43982"/>
    <lineage>
        <taxon>Eukaryota</taxon>
        <taxon>Fungi</taxon>
        <taxon>Dikarya</taxon>
        <taxon>Ascomycota</taxon>
        <taxon>Saccharomycotina</taxon>
        <taxon>Pichiomycetes</taxon>
        <taxon>Pichiales</taxon>
        <taxon>Pichiaceae</taxon>
        <taxon>Ambrosiozyma</taxon>
    </lineage>
</organism>
<reference evidence="1" key="1">
    <citation type="submission" date="2023-04" db="EMBL/GenBank/DDBJ databases">
        <title>Ambrosiozyma monospora NBRC 10751.</title>
        <authorList>
            <person name="Ichikawa N."/>
            <person name="Sato H."/>
            <person name="Tonouchi N."/>
        </authorList>
    </citation>
    <scope>NUCLEOTIDE SEQUENCE</scope>
    <source>
        <strain evidence="1">NBRC 10751</strain>
    </source>
</reference>
<evidence type="ECO:0000313" key="2">
    <source>
        <dbReference type="Proteomes" id="UP001165064"/>
    </source>
</evidence>
<gene>
    <name evidence="1" type="ORF">Amon02_000632200</name>
</gene>